<feature type="region of interest" description="Disordered" evidence="1">
    <location>
        <begin position="205"/>
        <end position="274"/>
    </location>
</feature>
<dbReference type="Proteomes" id="UP001275084">
    <property type="component" value="Unassembled WGS sequence"/>
</dbReference>
<feature type="region of interest" description="Disordered" evidence="1">
    <location>
        <begin position="459"/>
        <end position="484"/>
    </location>
</feature>
<keyword evidence="3" id="KW-1185">Reference proteome</keyword>
<proteinExistence type="predicted"/>
<accession>A0AAJ0H6K7</accession>
<sequence length="653" mass="71583">MSMTQLDGPATFGTVHTWFPSQSHNPTQIHHRYVRVSRDQRALLDSEDSWKLGTAKVPKEVLQELVKACAKRTPATPRESPVVLPPASPARSSPSHNAAEHVQASREEDPTEDPGTQMSWSPSPSRNAKLQSFPDDAKSAVQPPSQRSSASRLRQSPFKPTSQAQIFVPFPPSSQVSDSGLELEPPKAITDFVEPVTRVAAVSAALPLPGPTPPSAQIIPSTYADRPESLQPSRPEPKRRRLMKNPMGRFSPEHAGSRGLTSTTTKPPVPSHWSYSLVPTSSPLARAQTGPGPGSELVTSSVGNILSPKAPSKVDPTSAFQRRISGQESSSLERPPPNGPMSQVPYTAFKLSYPDYKGSVGDFVKGVICLQELQERRQLPEFLYDDFIRVFCGEYLDYIQTIDSHTTALTATQWYNENVSEPLYQNRILTRANINDVLEKYPEELRAIRRSLGRRTASYDSMGASDTPIALEPPRTSPHSSASRLPTATFLDKSFHADELAYDPIEITGNTQPSIRTVQAGDGLGGHNPSPRQLQTQVEEPFPNAGKFRVPESRRNTLTQISGQKRGLKPSGLFPSLALTQQSNRESVPETLVKPTVSSRFSSGTSTSDVREGSKPPRSTAKVPRNSMKRDMLWKEYASRHPPSSAPRKSTGD</sequence>
<evidence type="ECO:0000313" key="2">
    <source>
        <dbReference type="EMBL" id="KAK3341346.1"/>
    </source>
</evidence>
<feature type="compositionally biased region" description="Low complexity" evidence="1">
    <location>
        <begin position="139"/>
        <end position="157"/>
    </location>
</feature>
<feature type="compositionally biased region" description="Basic and acidic residues" evidence="1">
    <location>
        <begin position="628"/>
        <end position="639"/>
    </location>
</feature>
<evidence type="ECO:0000256" key="1">
    <source>
        <dbReference type="SAM" id="MobiDB-lite"/>
    </source>
</evidence>
<feature type="region of interest" description="Disordered" evidence="1">
    <location>
        <begin position="306"/>
        <end position="340"/>
    </location>
</feature>
<feature type="compositionally biased region" description="Low complexity" evidence="1">
    <location>
        <begin position="596"/>
        <end position="608"/>
    </location>
</feature>
<evidence type="ECO:0000313" key="3">
    <source>
        <dbReference type="Proteomes" id="UP001275084"/>
    </source>
</evidence>
<dbReference type="EMBL" id="JAUIQD010000008">
    <property type="protein sequence ID" value="KAK3341346.1"/>
    <property type="molecule type" value="Genomic_DNA"/>
</dbReference>
<reference evidence="2" key="2">
    <citation type="submission" date="2023-06" db="EMBL/GenBank/DDBJ databases">
        <authorList>
            <consortium name="Lawrence Berkeley National Laboratory"/>
            <person name="Haridas S."/>
            <person name="Hensen N."/>
            <person name="Bonometti L."/>
            <person name="Westerberg I."/>
            <person name="Brannstrom I.O."/>
            <person name="Guillou S."/>
            <person name="Cros-Aarteil S."/>
            <person name="Calhoun S."/>
            <person name="Kuo A."/>
            <person name="Mondo S."/>
            <person name="Pangilinan J."/>
            <person name="Riley R."/>
            <person name="Labutti K."/>
            <person name="Andreopoulos B."/>
            <person name="Lipzen A."/>
            <person name="Chen C."/>
            <person name="Yanf M."/>
            <person name="Daum C."/>
            <person name="Ng V."/>
            <person name="Clum A."/>
            <person name="Steindorff A."/>
            <person name="Ohm R."/>
            <person name="Martin F."/>
            <person name="Silar P."/>
            <person name="Natvig D."/>
            <person name="Lalanne C."/>
            <person name="Gautier V."/>
            <person name="Ament-Velasquez S.L."/>
            <person name="Kruys A."/>
            <person name="Hutchinson M.I."/>
            <person name="Powell A.J."/>
            <person name="Barry K."/>
            <person name="Miller A.N."/>
            <person name="Grigoriev I.V."/>
            <person name="Debuchy R."/>
            <person name="Gladieux P."/>
            <person name="Thoren M.H."/>
            <person name="Johannesson H."/>
        </authorList>
    </citation>
    <scope>NUCLEOTIDE SEQUENCE</scope>
    <source>
        <strain evidence="2">CBS 955.72</strain>
    </source>
</reference>
<feature type="compositionally biased region" description="Polar residues" evidence="1">
    <location>
        <begin position="318"/>
        <end position="332"/>
    </location>
</feature>
<organism evidence="2 3">
    <name type="scientific">Lasiosphaeria hispida</name>
    <dbReference type="NCBI Taxonomy" id="260671"/>
    <lineage>
        <taxon>Eukaryota</taxon>
        <taxon>Fungi</taxon>
        <taxon>Dikarya</taxon>
        <taxon>Ascomycota</taxon>
        <taxon>Pezizomycotina</taxon>
        <taxon>Sordariomycetes</taxon>
        <taxon>Sordariomycetidae</taxon>
        <taxon>Sordariales</taxon>
        <taxon>Lasiosphaeriaceae</taxon>
        <taxon>Lasiosphaeria</taxon>
    </lineage>
</organism>
<comment type="caution">
    <text evidence="2">The sequence shown here is derived from an EMBL/GenBank/DDBJ whole genome shotgun (WGS) entry which is preliminary data.</text>
</comment>
<feature type="compositionally biased region" description="Polar residues" evidence="1">
    <location>
        <begin position="114"/>
        <end position="130"/>
    </location>
</feature>
<dbReference type="AlphaFoldDB" id="A0AAJ0H6K7"/>
<name>A0AAJ0H6K7_9PEZI</name>
<feature type="region of interest" description="Disordered" evidence="1">
    <location>
        <begin position="71"/>
        <end position="182"/>
    </location>
</feature>
<gene>
    <name evidence="2" type="ORF">B0T25DRAFT_338972</name>
</gene>
<feature type="region of interest" description="Disordered" evidence="1">
    <location>
        <begin position="516"/>
        <end position="653"/>
    </location>
</feature>
<protein>
    <submittedName>
        <fullName evidence="2">Uncharacterized protein</fullName>
    </submittedName>
</protein>
<reference evidence="2" key="1">
    <citation type="journal article" date="2023" name="Mol. Phylogenet. Evol.">
        <title>Genome-scale phylogeny and comparative genomics of the fungal order Sordariales.</title>
        <authorList>
            <person name="Hensen N."/>
            <person name="Bonometti L."/>
            <person name="Westerberg I."/>
            <person name="Brannstrom I.O."/>
            <person name="Guillou S."/>
            <person name="Cros-Aarteil S."/>
            <person name="Calhoun S."/>
            <person name="Haridas S."/>
            <person name="Kuo A."/>
            <person name="Mondo S."/>
            <person name="Pangilinan J."/>
            <person name="Riley R."/>
            <person name="LaButti K."/>
            <person name="Andreopoulos B."/>
            <person name="Lipzen A."/>
            <person name="Chen C."/>
            <person name="Yan M."/>
            <person name="Daum C."/>
            <person name="Ng V."/>
            <person name="Clum A."/>
            <person name="Steindorff A."/>
            <person name="Ohm R.A."/>
            <person name="Martin F."/>
            <person name="Silar P."/>
            <person name="Natvig D.O."/>
            <person name="Lalanne C."/>
            <person name="Gautier V."/>
            <person name="Ament-Velasquez S.L."/>
            <person name="Kruys A."/>
            <person name="Hutchinson M.I."/>
            <person name="Powell A.J."/>
            <person name="Barry K."/>
            <person name="Miller A.N."/>
            <person name="Grigoriev I.V."/>
            <person name="Debuchy R."/>
            <person name="Gladieux P."/>
            <person name="Hiltunen Thoren M."/>
            <person name="Johannesson H."/>
        </authorList>
    </citation>
    <scope>NUCLEOTIDE SEQUENCE</scope>
    <source>
        <strain evidence="2">CBS 955.72</strain>
    </source>
</reference>